<accession>A0A099NSZ2</accession>
<dbReference type="EMBL" id="JQFK01001033">
    <property type="protein sequence ID" value="KGK35037.1"/>
    <property type="molecule type" value="Genomic_DNA"/>
</dbReference>
<name>A0A099NSZ2_PICKU</name>
<dbReference type="AlphaFoldDB" id="A0A099NSZ2"/>
<evidence type="ECO:0000313" key="4">
    <source>
        <dbReference type="Proteomes" id="UP000189274"/>
    </source>
</evidence>
<dbReference type="HOGENOM" id="CLU_2184345_0_0_1"/>
<protein>
    <submittedName>
        <fullName evidence="1">Uncharacterized protein</fullName>
    </submittedName>
</protein>
<reference evidence="4" key="3">
    <citation type="journal article" date="2017" name="Genome Announc.">
        <title>Genome sequences of Cyberlindnera fabianii 65, Pichia kudriavzevii 129, and Saccharomyces cerevisiae 131 isolated from fermented masau fruits in Zimbabwe.</title>
        <authorList>
            <person name="van Rijswijck I.M.H."/>
            <person name="Derks M.F.L."/>
            <person name="Abee T."/>
            <person name="de Ridder D."/>
            <person name="Smid E.J."/>
        </authorList>
    </citation>
    <scope>NUCLEOTIDE SEQUENCE [LARGE SCALE GENOMIC DNA]</scope>
    <source>
        <strain evidence="4">129</strain>
    </source>
</reference>
<comment type="caution">
    <text evidence="1">The sequence shown here is derived from an EMBL/GenBank/DDBJ whole genome shotgun (WGS) entry which is preliminary data.</text>
</comment>
<sequence length="109" mass="12415">MNNVKDNSGFIMRYTTNHFNKLKDKHVWIDGSKTEKGKIHKHWSKILRSERYKGDYKANHVGICTVNSKACLVVGVQGLHCGRSSTSRKIDVSAMQYIPLQQCLHLSAK</sequence>
<reference evidence="2" key="4">
    <citation type="submission" date="2017-01" db="EMBL/GenBank/DDBJ databases">
        <authorList>
            <person name="Mah S.A."/>
            <person name="Swanson W.J."/>
            <person name="Moy G.W."/>
            <person name="Vacquier V.D."/>
        </authorList>
    </citation>
    <scope>NUCLEOTIDE SEQUENCE [LARGE SCALE GENOMIC DNA]</scope>
    <source>
        <strain evidence="2">129</strain>
    </source>
</reference>
<dbReference type="EMBL" id="MQVM01000049">
    <property type="protein sequence ID" value="ONH70891.1"/>
    <property type="molecule type" value="Genomic_DNA"/>
</dbReference>
<dbReference type="Proteomes" id="UP000189274">
    <property type="component" value="Unassembled WGS sequence"/>
</dbReference>
<evidence type="ECO:0000313" key="1">
    <source>
        <dbReference type="EMBL" id="KGK35037.1"/>
    </source>
</evidence>
<evidence type="ECO:0000313" key="3">
    <source>
        <dbReference type="Proteomes" id="UP000029867"/>
    </source>
</evidence>
<gene>
    <name evidence="2" type="ORF">BOH78_4898</name>
    <name evidence="1" type="ORF">JL09_g5814</name>
</gene>
<reference evidence="1" key="2">
    <citation type="submission" date="2014-08" db="EMBL/GenBank/DDBJ databases">
        <title>Exploiting Issatchenkia orientalis SD108 for Succinic Acid Production.</title>
        <authorList>
            <person name="Xiao H."/>
            <person name="Shao Z."/>
            <person name="Jiang Y."/>
            <person name="Dole S."/>
            <person name="Zhao H."/>
        </authorList>
    </citation>
    <scope>NUCLEOTIDE SEQUENCE [LARGE SCALE GENOMIC DNA]</scope>
    <source>
        <strain evidence="1">SD108</strain>
    </source>
</reference>
<dbReference type="Proteomes" id="UP000029867">
    <property type="component" value="Unassembled WGS sequence"/>
</dbReference>
<organism evidence="1 3">
    <name type="scientific">Pichia kudriavzevii</name>
    <name type="common">Yeast</name>
    <name type="synonym">Issatchenkia orientalis</name>
    <dbReference type="NCBI Taxonomy" id="4909"/>
    <lineage>
        <taxon>Eukaryota</taxon>
        <taxon>Fungi</taxon>
        <taxon>Dikarya</taxon>
        <taxon>Ascomycota</taxon>
        <taxon>Saccharomycotina</taxon>
        <taxon>Pichiomycetes</taxon>
        <taxon>Pichiales</taxon>
        <taxon>Pichiaceae</taxon>
        <taxon>Pichia</taxon>
    </lineage>
</organism>
<proteinExistence type="predicted"/>
<evidence type="ECO:0000313" key="2">
    <source>
        <dbReference type="EMBL" id="ONH70891.1"/>
    </source>
</evidence>
<reference evidence="3" key="1">
    <citation type="journal article" date="2014" name="Microb. Cell Fact.">
        <title>Exploiting Issatchenkia orientalis SD108 for succinic acid production.</title>
        <authorList>
            <person name="Xiao H."/>
            <person name="Shao Z."/>
            <person name="Jiang Y."/>
            <person name="Dole S."/>
            <person name="Zhao H."/>
        </authorList>
    </citation>
    <scope>NUCLEOTIDE SEQUENCE [LARGE SCALE GENOMIC DNA]</scope>
    <source>
        <strain evidence="3">SD108</strain>
    </source>
</reference>